<dbReference type="InterPro" id="IPR000719">
    <property type="entry name" value="Prot_kinase_dom"/>
</dbReference>
<organism evidence="3 4">
    <name type="scientific">Candolleomyces aberdarensis</name>
    <dbReference type="NCBI Taxonomy" id="2316362"/>
    <lineage>
        <taxon>Eukaryota</taxon>
        <taxon>Fungi</taxon>
        <taxon>Dikarya</taxon>
        <taxon>Basidiomycota</taxon>
        <taxon>Agaricomycotina</taxon>
        <taxon>Agaricomycetes</taxon>
        <taxon>Agaricomycetidae</taxon>
        <taxon>Agaricales</taxon>
        <taxon>Agaricineae</taxon>
        <taxon>Psathyrellaceae</taxon>
        <taxon>Candolleomyces</taxon>
    </lineage>
</organism>
<dbReference type="InterPro" id="IPR011009">
    <property type="entry name" value="Kinase-like_dom_sf"/>
</dbReference>
<keyword evidence="4" id="KW-1185">Reference proteome</keyword>
<dbReference type="Gene3D" id="1.10.510.10">
    <property type="entry name" value="Transferase(Phosphotransferase) domain 1"/>
    <property type="match status" value="1"/>
</dbReference>
<feature type="region of interest" description="Disordered" evidence="1">
    <location>
        <begin position="34"/>
        <end position="70"/>
    </location>
</feature>
<dbReference type="AlphaFoldDB" id="A0A4Q2DVI9"/>
<gene>
    <name evidence="3" type="ORF">EST38_g1566</name>
</gene>
<dbReference type="Proteomes" id="UP000290288">
    <property type="component" value="Unassembled WGS sequence"/>
</dbReference>
<dbReference type="InterPro" id="IPR008271">
    <property type="entry name" value="Ser/Thr_kinase_AS"/>
</dbReference>
<feature type="compositionally biased region" description="Polar residues" evidence="1">
    <location>
        <begin position="37"/>
        <end position="47"/>
    </location>
</feature>
<proteinExistence type="predicted"/>
<dbReference type="SMART" id="SM00220">
    <property type="entry name" value="S_TKc"/>
    <property type="match status" value="1"/>
</dbReference>
<dbReference type="OrthoDB" id="4062651at2759"/>
<name>A0A4Q2DVI9_9AGAR</name>
<protein>
    <recommendedName>
        <fullName evidence="2">Protein kinase domain-containing protein</fullName>
    </recommendedName>
</protein>
<dbReference type="GO" id="GO:0004672">
    <property type="term" value="F:protein kinase activity"/>
    <property type="evidence" value="ECO:0007669"/>
    <property type="project" value="InterPro"/>
</dbReference>
<dbReference type="PANTHER" id="PTHR23257">
    <property type="entry name" value="SERINE-THREONINE PROTEIN KINASE"/>
    <property type="match status" value="1"/>
</dbReference>
<dbReference type="InterPro" id="IPR050167">
    <property type="entry name" value="Ser_Thr_protein_kinase"/>
</dbReference>
<dbReference type="STRING" id="2316362.A0A4Q2DVI9"/>
<dbReference type="SUPFAM" id="SSF56112">
    <property type="entry name" value="Protein kinase-like (PK-like)"/>
    <property type="match status" value="1"/>
</dbReference>
<feature type="compositionally biased region" description="Low complexity" evidence="1">
    <location>
        <begin position="48"/>
        <end position="64"/>
    </location>
</feature>
<evidence type="ECO:0000313" key="4">
    <source>
        <dbReference type="Proteomes" id="UP000290288"/>
    </source>
</evidence>
<dbReference type="Pfam" id="PF00069">
    <property type="entry name" value="Pkinase"/>
    <property type="match status" value="1"/>
</dbReference>
<evidence type="ECO:0000256" key="1">
    <source>
        <dbReference type="SAM" id="MobiDB-lite"/>
    </source>
</evidence>
<dbReference type="EMBL" id="SDEE01000022">
    <property type="protein sequence ID" value="RXW24299.1"/>
    <property type="molecule type" value="Genomic_DNA"/>
</dbReference>
<dbReference type="PROSITE" id="PS50011">
    <property type="entry name" value="PROTEIN_KINASE_DOM"/>
    <property type="match status" value="1"/>
</dbReference>
<feature type="domain" description="Protein kinase" evidence="2">
    <location>
        <begin position="191"/>
        <end position="480"/>
    </location>
</feature>
<dbReference type="GO" id="GO:0005524">
    <property type="term" value="F:ATP binding"/>
    <property type="evidence" value="ECO:0007669"/>
    <property type="project" value="InterPro"/>
</dbReference>
<comment type="caution">
    <text evidence="3">The sequence shown here is derived from an EMBL/GenBank/DDBJ whole genome shotgun (WGS) entry which is preliminary data.</text>
</comment>
<evidence type="ECO:0000259" key="2">
    <source>
        <dbReference type="PROSITE" id="PS50011"/>
    </source>
</evidence>
<sequence>MKCKPALQPVAIGDTAQAVSRVMSMSMILDHFCSDPDNPSGTTTPGTLSASQRLKSSASSDSLATPIRPDRRSRWDQLEENLKELDTSGYQQVVEEAHQALLALLDSILSTKKSYRRLLQYRGEQGQLLVNALQWVSSPSSIGPSPKLISPEFLSVHMSFGDHKKKKFMQALLRLSKRAKLFPKSFILPGVEIGEVIVETSSVDIFRGLHGGRDVCLKKYRIRRRSQSNTIREDLVELLIRETIIWYNHRHPNLLPFEGIFQPDNNFEKAYLVSPFYANGTVVEYLKSHPGVERRLLLLDVLSGLSYLHRNNIVHGDIKGANVLVDSQGRACIADLGLSRLTDAQILTWTSIQSTIAPWGTLLWQAPELLSAQLQPQEHIPPPTTFSDMYALGCLAYEIFTGLFPFAELSTHGRSPFQVHIMISTEVVRHGRRPQKPAVDSPACLCYGLTDSIWDIMETCWDRKVTRRPSADDLSKLPFLVGVLDDRSAQE</sequence>
<dbReference type="PROSITE" id="PS00108">
    <property type="entry name" value="PROTEIN_KINASE_ST"/>
    <property type="match status" value="1"/>
</dbReference>
<accession>A0A4Q2DVI9</accession>
<reference evidence="3 4" key="1">
    <citation type="submission" date="2019-01" db="EMBL/GenBank/DDBJ databases">
        <title>Draft genome sequence of Psathyrella aberdarensis IHI B618.</title>
        <authorList>
            <person name="Buettner E."/>
            <person name="Kellner H."/>
        </authorList>
    </citation>
    <scope>NUCLEOTIDE SEQUENCE [LARGE SCALE GENOMIC DNA]</scope>
    <source>
        <strain evidence="3 4">IHI B618</strain>
    </source>
</reference>
<evidence type="ECO:0000313" key="3">
    <source>
        <dbReference type="EMBL" id="RXW24299.1"/>
    </source>
</evidence>